<name>A0A915K7R2_ROMCU</name>
<dbReference type="Proteomes" id="UP000887565">
    <property type="component" value="Unplaced"/>
</dbReference>
<sequence>MPHSHLDFHLRSTTATSTRPQLAIVTFVANAIGEFSLLANLANGVVLGAHLFGGHFFTFIYLPFHFVQLLFILAEIENVIREHKKYQSKSSPISDSGIEIWKPHLTGFVDVESVSHLLEN</sequence>
<proteinExistence type="predicted"/>
<dbReference type="AlphaFoldDB" id="A0A915K7R2"/>
<evidence type="ECO:0000313" key="3">
    <source>
        <dbReference type="WBParaSite" id="nRc.2.0.1.t34736-RA"/>
    </source>
</evidence>
<keyword evidence="1" id="KW-0812">Transmembrane</keyword>
<keyword evidence="1" id="KW-1133">Transmembrane helix</keyword>
<accession>A0A915K7R2</accession>
<keyword evidence="2" id="KW-1185">Reference proteome</keyword>
<evidence type="ECO:0000256" key="1">
    <source>
        <dbReference type="SAM" id="Phobius"/>
    </source>
</evidence>
<keyword evidence="1" id="KW-0472">Membrane</keyword>
<evidence type="ECO:0000313" key="2">
    <source>
        <dbReference type="Proteomes" id="UP000887565"/>
    </source>
</evidence>
<feature type="transmembrane region" description="Helical" evidence="1">
    <location>
        <begin position="54"/>
        <end position="74"/>
    </location>
</feature>
<organism evidence="2 3">
    <name type="scientific">Romanomermis culicivorax</name>
    <name type="common">Nematode worm</name>
    <dbReference type="NCBI Taxonomy" id="13658"/>
    <lineage>
        <taxon>Eukaryota</taxon>
        <taxon>Metazoa</taxon>
        <taxon>Ecdysozoa</taxon>
        <taxon>Nematoda</taxon>
        <taxon>Enoplea</taxon>
        <taxon>Dorylaimia</taxon>
        <taxon>Mermithida</taxon>
        <taxon>Mermithoidea</taxon>
        <taxon>Mermithidae</taxon>
        <taxon>Romanomermis</taxon>
    </lineage>
</organism>
<feature type="transmembrane region" description="Helical" evidence="1">
    <location>
        <begin position="21"/>
        <end position="42"/>
    </location>
</feature>
<dbReference type="WBParaSite" id="nRc.2.0.1.t34736-RA">
    <property type="protein sequence ID" value="nRc.2.0.1.t34736-RA"/>
    <property type="gene ID" value="nRc.2.0.1.g34736"/>
</dbReference>
<protein>
    <submittedName>
        <fullName evidence="3">Uncharacterized protein</fullName>
    </submittedName>
</protein>
<reference evidence="3" key="1">
    <citation type="submission" date="2022-11" db="UniProtKB">
        <authorList>
            <consortium name="WormBaseParasite"/>
        </authorList>
    </citation>
    <scope>IDENTIFICATION</scope>
</reference>